<gene>
    <name evidence="2" type="ORF">BCO_0078001</name>
</gene>
<keyword evidence="1" id="KW-0812">Transmembrane</keyword>
<keyword evidence="1" id="KW-1133">Transmembrane helix</keyword>
<evidence type="ECO:0000256" key="1">
    <source>
        <dbReference type="SAM" id="Phobius"/>
    </source>
</evidence>
<keyword evidence="3" id="KW-1185">Reference proteome</keyword>
<dbReference type="HOGENOM" id="CLU_2785642_0_0_12"/>
<accession>W5SUE6</accession>
<feature type="transmembrane region" description="Helical" evidence="1">
    <location>
        <begin position="20"/>
        <end position="44"/>
    </location>
</feature>
<sequence>MYINFNMELYYKRFLMVDRILFVFNIIFFCTFLCFVYLLGIFKIFEFCRLYFIEFACYFNFYFICICL</sequence>
<organism evidence="2 3">
    <name type="scientific">Borrelia coriaceae ATCC 43381</name>
    <dbReference type="NCBI Taxonomy" id="1408429"/>
    <lineage>
        <taxon>Bacteria</taxon>
        <taxon>Pseudomonadati</taxon>
        <taxon>Spirochaetota</taxon>
        <taxon>Spirochaetia</taxon>
        <taxon>Spirochaetales</taxon>
        <taxon>Borreliaceae</taxon>
        <taxon>Borrelia</taxon>
    </lineage>
</organism>
<keyword evidence="1" id="KW-0472">Membrane</keyword>
<reference evidence="2" key="1">
    <citation type="submission" date="2013-04" db="EMBL/GenBank/DDBJ databases">
        <title>Comparative Genomics of Relapsing Fever Spirochetes.</title>
        <authorList>
            <person name="Schwan T.G."/>
            <person name="Raffel S.J."/>
            <person name="Porcella S.F."/>
            <person name="Martens C.A."/>
            <person name="Bruno D.P."/>
            <person name="Ricklefs S.M."/>
            <person name="Barbian K.B."/>
        </authorList>
    </citation>
    <scope>NUCLEOTIDE SEQUENCE [LARGE SCALE GENOMIC DNA]</scope>
    <source>
        <strain evidence="2">Co53</strain>
    </source>
</reference>
<evidence type="ECO:0000313" key="3">
    <source>
        <dbReference type="Proteomes" id="UP000019330"/>
    </source>
</evidence>
<dbReference type="STRING" id="1313292.BCO_0078001"/>
<feature type="transmembrane region" description="Helical" evidence="1">
    <location>
        <begin position="50"/>
        <end position="67"/>
    </location>
</feature>
<name>W5SUE6_9SPIR</name>
<protein>
    <submittedName>
        <fullName evidence="2">Uncharacterized protein</fullName>
    </submittedName>
</protein>
<dbReference type="Proteomes" id="UP000019330">
    <property type="component" value="Chromosome"/>
</dbReference>
<evidence type="ECO:0000313" key="2">
    <source>
        <dbReference type="EMBL" id="AHH10545.1"/>
    </source>
</evidence>
<dbReference type="EMBL" id="CP005745">
    <property type="protein sequence ID" value="AHH10545.1"/>
    <property type="molecule type" value="Genomic_DNA"/>
</dbReference>
<dbReference type="AlphaFoldDB" id="W5SUE6"/>
<proteinExistence type="predicted"/>